<dbReference type="AlphaFoldDB" id="A0A1B0DJE3"/>
<name>A0A1B0DJE3_PHLPP</name>
<dbReference type="VEuPathDB" id="VectorBase:PPAI008367"/>
<keyword evidence="2" id="KW-1185">Reference proteome</keyword>
<dbReference type="EMBL" id="AJVK01015778">
    <property type="status" value="NOT_ANNOTATED_CDS"/>
    <property type="molecule type" value="Genomic_DNA"/>
</dbReference>
<protein>
    <submittedName>
        <fullName evidence="1">Uncharacterized protein</fullName>
    </submittedName>
</protein>
<accession>A0A1B0DJE3</accession>
<evidence type="ECO:0000313" key="2">
    <source>
        <dbReference type="Proteomes" id="UP000092462"/>
    </source>
</evidence>
<proteinExistence type="predicted"/>
<evidence type="ECO:0000313" key="1">
    <source>
        <dbReference type="EnsemblMetazoa" id="PPAI008367-PA"/>
    </source>
</evidence>
<organism evidence="1 2">
    <name type="scientific">Phlebotomus papatasi</name>
    <name type="common">Sandfly</name>
    <dbReference type="NCBI Taxonomy" id="29031"/>
    <lineage>
        <taxon>Eukaryota</taxon>
        <taxon>Metazoa</taxon>
        <taxon>Ecdysozoa</taxon>
        <taxon>Arthropoda</taxon>
        <taxon>Hexapoda</taxon>
        <taxon>Insecta</taxon>
        <taxon>Pterygota</taxon>
        <taxon>Neoptera</taxon>
        <taxon>Endopterygota</taxon>
        <taxon>Diptera</taxon>
        <taxon>Nematocera</taxon>
        <taxon>Psychodoidea</taxon>
        <taxon>Psychodidae</taxon>
        <taxon>Phlebotomus</taxon>
        <taxon>Phlebotomus</taxon>
    </lineage>
</organism>
<sequence length="217" mass="25078">MLETSIPEPVQSPAIVERRIAEPEIPYAFLGTHIKEKKRIAHDVNKVSKGQQGESSKDFLPKYSVLPAPLESFEPEKKSNKAPRISFDEPLVEVFEYCPTPPPPDDSEDAEFCYRTSDDIINEVTKWDPKWLTNKNLDIVELINVAKPLRSIRNTFMDFGSYIETMIPLMLLDLWAFLINNSFLIKQNERIFAQIIAVENKEKTSILKSEYFFNCIY</sequence>
<dbReference type="Proteomes" id="UP000092462">
    <property type="component" value="Unassembled WGS sequence"/>
</dbReference>
<dbReference type="EnsemblMetazoa" id="PPAI008367-RA">
    <property type="protein sequence ID" value="PPAI008367-PA"/>
    <property type="gene ID" value="PPAI008367"/>
</dbReference>
<reference evidence="1" key="1">
    <citation type="submission" date="2022-08" db="UniProtKB">
        <authorList>
            <consortium name="EnsemblMetazoa"/>
        </authorList>
    </citation>
    <scope>IDENTIFICATION</scope>
    <source>
        <strain evidence="1">Israel</strain>
    </source>
</reference>
<dbReference type="VEuPathDB" id="VectorBase:PPAPM1_007514"/>